<proteinExistence type="predicted"/>
<accession>A0AAW2T6C0</accession>
<gene>
    <name evidence="1" type="ORF">Sradi_2332500</name>
</gene>
<reference evidence="1" key="1">
    <citation type="submission" date="2020-06" db="EMBL/GenBank/DDBJ databases">
        <authorList>
            <person name="Li T."/>
            <person name="Hu X."/>
            <person name="Zhang T."/>
            <person name="Song X."/>
            <person name="Zhang H."/>
            <person name="Dai N."/>
            <person name="Sheng W."/>
            <person name="Hou X."/>
            <person name="Wei L."/>
        </authorList>
    </citation>
    <scope>NUCLEOTIDE SEQUENCE</scope>
    <source>
        <strain evidence="1">G02</strain>
        <tissue evidence="1">Leaf</tissue>
    </source>
</reference>
<name>A0AAW2T6C0_SESRA</name>
<protein>
    <submittedName>
        <fullName evidence="1">Uncharacterized protein</fullName>
    </submittedName>
</protein>
<dbReference type="EMBL" id="JACGWJ010000009">
    <property type="protein sequence ID" value="KAL0399892.1"/>
    <property type="molecule type" value="Genomic_DNA"/>
</dbReference>
<reference evidence="1" key="2">
    <citation type="journal article" date="2024" name="Plant">
        <title>Genomic evolution and insights into agronomic trait innovations of Sesamum species.</title>
        <authorList>
            <person name="Miao H."/>
            <person name="Wang L."/>
            <person name="Qu L."/>
            <person name="Liu H."/>
            <person name="Sun Y."/>
            <person name="Le M."/>
            <person name="Wang Q."/>
            <person name="Wei S."/>
            <person name="Zheng Y."/>
            <person name="Lin W."/>
            <person name="Duan Y."/>
            <person name="Cao H."/>
            <person name="Xiong S."/>
            <person name="Wang X."/>
            <person name="Wei L."/>
            <person name="Li C."/>
            <person name="Ma Q."/>
            <person name="Ju M."/>
            <person name="Zhao R."/>
            <person name="Li G."/>
            <person name="Mu C."/>
            <person name="Tian Q."/>
            <person name="Mei H."/>
            <person name="Zhang T."/>
            <person name="Gao T."/>
            <person name="Zhang H."/>
        </authorList>
    </citation>
    <scope>NUCLEOTIDE SEQUENCE</scope>
    <source>
        <strain evidence="1">G02</strain>
    </source>
</reference>
<evidence type="ECO:0000313" key="1">
    <source>
        <dbReference type="EMBL" id="KAL0399892.1"/>
    </source>
</evidence>
<organism evidence="1">
    <name type="scientific">Sesamum radiatum</name>
    <name type="common">Black benniseed</name>
    <dbReference type="NCBI Taxonomy" id="300843"/>
    <lineage>
        <taxon>Eukaryota</taxon>
        <taxon>Viridiplantae</taxon>
        <taxon>Streptophyta</taxon>
        <taxon>Embryophyta</taxon>
        <taxon>Tracheophyta</taxon>
        <taxon>Spermatophyta</taxon>
        <taxon>Magnoliopsida</taxon>
        <taxon>eudicotyledons</taxon>
        <taxon>Gunneridae</taxon>
        <taxon>Pentapetalae</taxon>
        <taxon>asterids</taxon>
        <taxon>lamiids</taxon>
        <taxon>Lamiales</taxon>
        <taxon>Pedaliaceae</taxon>
        <taxon>Sesamum</taxon>
    </lineage>
</organism>
<dbReference type="AlphaFoldDB" id="A0AAW2T6C0"/>
<sequence>MVLVSRPPWVEALCLDASTGGGRGASRTWSRSRFNQDLIEARRLSLDWGFPLPVVAIISYSSFPLIPSREDFLDFFDKGDFNLEVIEAIRNLPECSFDSLNIFVESGSRGVGNSHLPLDEALDESGVDGTESSIAPQSRSHCRAINVDNCKSSVSVEEFEIFDSKINSSSEFVFVLPSASDRIKFSPLGFFTAYCPTRQSLVVLSFAPSTKELSRCRNEA</sequence>
<comment type="caution">
    <text evidence="1">The sequence shown here is derived from an EMBL/GenBank/DDBJ whole genome shotgun (WGS) entry which is preliminary data.</text>
</comment>